<organism evidence="3 4">
    <name type="scientific">Taxus chinensis</name>
    <name type="common">Chinese yew</name>
    <name type="synonym">Taxus wallichiana var. chinensis</name>
    <dbReference type="NCBI Taxonomy" id="29808"/>
    <lineage>
        <taxon>Eukaryota</taxon>
        <taxon>Viridiplantae</taxon>
        <taxon>Streptophyta</taxon>
        <taxon>Embryophyta</taxon>
        <taxon>Tracheophyta</taxon>
        <taxon>Spermatophyta</taxon>
        <taxon>Pinopsida</taxon>
        <taxon>Pinidae</taxon>
        <taxon>Conifers II</taxon>
        <taxon>Cupressales</taxon>
        <taxon>Taxaceae</taxon>
        <taxon>Taxus</taxon>
    </lineage>
</organism>
<protein>
    <recommendedName>
        <fullName evidence="5">Pentatricopeptide repeat-containing protein</fullName>
    </recommendedName>
</protein>
<proteinExistence type="predicted"/>
<dbReference type="AlphaFoldDB" id="A0AA38FQY3"/>
<dbReference type="Gene3D" id="1.25.40.10">
    <property type="entry name" value="Tetratricopeptide repeat domain"/>
    <property type="match status" value="2"/>
</dbReference>
<dbReference type="PANTHER" id="PTHR47926:SF347">
    <property type="entry name" value="PENTATRICOPEPTIDE REPEAT-CONTAINING PROTEIN"/>
    <property type="match status" value="1"/>
</dbReference>
<evidence type="ECO:0000313" key="4">
    <source>
        <dbReference type="Proteomes" id="UP000824469"/>
    </source>
</evidence>
<dbReference type="PANTHER" id="PTHR47926">
    <property type="entry name" value="PENTATRICOPEPTIDE REPEAT-CONTAINING PROTEIN"/>
    <property type="match status" value="1"/>
</dbReference>
<feature type="repeat" description="PPR" evidence="2">
    <location>
        <begin position="22"/>
        <end position="56"/>
    </location>
</feature>
<dbReference type="OMA" id="CKCESTE"/>
<reference evidence="3 4" key="1">
    <citation type="journal article" date="2021" name="Nat. Plants">
        <title>The Taxus genome provides insights into paclitaxel biosynthesis.</title>
        <authorList>
            <person name="Xiong X."/>
            <person name="Gou J."/>
            <person name="Liao Q."/>
            <person name="Li Y."/>
            <person name="Zhou Q."/>
            <person name="Bi G."/>
            <person name="Li C."/>
            <person name="Du R."/>
            <person name="Wang X."/>
            <person name="Sun T."/>
            <person name="Guo L."/>
            <person name="Liang H."/>
            <person name="Lu P."/>
            <person name="Wu Y."/>
            <person name="Zhang Z."/>
            <person name="Ro D.K."/>
            <person name="Shang Y."/>
            <person name="Huang S."/>
            <person name="Yan J."/>
        </authorList>
    </citation>
    <scope>NUCLEOTIDE SEQUENCE [LARGE SCALE GENOMIC DNA]</scope>
    <source>
        <strain evidence="3">Ta-2019</strain>
    </source>
</reference>
<dbReference type="Pfam" id="PF01535">
    <property type="entry name" value="PPR"/>
    <property type="match status" value="2"/>
</dbReference>
<evidence type="ECO:0000256" key="1">
    <source>
        <dbReference type="ARBA" id="ARBA00022737"/>
    </source>
</evidence>
<sequence>MYAKCERLDLARKVFDTLCKRETVSWNAMIGGYRQNEYVDKALLLFHQMQLAGVEPDGVTMVSILPACALQQGKCIHAYSITRRLLSLTSLCNALIDMYAKCGYVKSAHRLFNGIGKRDLISWNTVLAGYAQNRDLNESLALFHKLAPAGMIPNSITL</sequence>
<keyword evidence="1" id="KW-0677">Repeat</keyword>
<evidence type="ECO:0000256" key="2">
    <source>
        <dbReference type="PROSITE-ProRule" id="PRU00708"/>
    </source>
</evidence>
<evidence type="ECO:0000313" key="3">
    <source>
        <dbReference type="EMBL" id="KAH9308457.1"/>
    </source>
</evidence>
<dbReference type="EMBL" id="JAHRHJ020000007">
    <property type="protein sequence ID" value="KAH9308457.1"/>
    <property type="molecule type" value="Genomic_DNA"/>
</dbReference>
<feature type="repeat" description="PPR" evidence="2">
    <location>
        <begin position="119"/>
        <end position="153"/>
    </location>
</feature>
<dbReference type="InterPro" id="IPR046960">
    <property type="entry name" value="PPR_At4g14850-like_plant"/>
</dbReference>
<feature type="non-terminal residue" evidence="3">
    <location>
        <position position="1"/>
    </location>
</feature>
<dbReference type="InterPro" id="IPR011990">
    <property type="entry name" value="TPR-like_helical_dom_sf"/>
</dbReference>
<gene>
    <name evidence="3" type="ORF">KI387_036368</name>
</gene>
<comment type="caution">
    <text evidence="3">The sequence shown here is derived from an EMBL/GenBank/DDBJ whole genome shotgun (WGS) entry which is preliminary data.</text>
</comment>
<dbReference type="PROSITE" id="PS51375">
    <property type="entry name" value="PPR"/>
    <property type="match status" value="2"/>
</dbReference>
<dbReference type="NCBIfam" id="TIGR00756">
    <property type="entry name" value="PPR"/>
    <property type="match status" value="2"/>
</dbReference>
<evidence type="ECO:0008006" key="5">
    <source>
        <dbReference type="Google" id="ProtNLM"/>
    </source>
</evidence>
<accession>A0AA38FQY3</accession>
<dbReference type="GO" id="GO:0003723">
    <property type="term" value="F:RNA binding"/>
    <property type="evidence" value="ECO:0007669"/>
    <property type="project" value="InterPro"/>
</dbReference>
<feature type="non-terminal residue" evidence="3">
    <location>
        <position position="158"/>
    </location>
</feature>
<dbReference type="Proteomes" id="UP000824469">
    <property type="component" value="Unassembled WGS sequence"/>
</dbReference>
<dbReference type="Pfam" id="PF13041">
    <property type="entry name" value="PPR_2"/>
    <property type="match status" value="1"/>
</dbReference>
<name>A0AA38FQY3_TAXCH</name>
<keyword evidence="4" id="KW-1185">Reference proteome</keyword>
<dbReference type="InterPro" id="IPR002885">
    <property type="entry name" value="PPR_rpt"/>
</dbReference>
<dbReference type="GO" id="GO:0009451">
    <property type="term" value="P:RNA modification"/>
    <property type="evidence" value="ECO:0007669"/>
    <property type="project" value="InterPro"/>
</dbReference>